<organism evidence="7 8">
    <name type="scientific">Sporocytophaga myxococcoides</name>
    <dbReference type="NCBI Taxonomy" id="153721"/>
    <lineage>
        <taxon>Bacteria</taxon>
        <taxon>Pseudomonadati</taxon>
        <taxon>Bacteroidota</taxon>
        <taxon>Cytophagia</taxon>
        <taxon>Cytophagales</taxon>
        <taxon>Cytophagaceae</taxon>
        <taxon>Sporocytophaga</taxon>
    </lineage>
</organism>
<reference evidence="7 8" key="1">
    <citation type="submission" date="2014-09" db="EMBL/GenBank/DDBJ databases">
        <title>Sporocytophaga myxococcoides PG-01 genome sequencing.</title>
        <authorList>
            <person name="Liu L."/>
            <person name="Gao P.J."/>
            <person name="Chen G.J."/>
            <person name="Wang L.S."/>
        </authorList>
    </citation>
    <scope>NUCLEOTIDE SEQUENCE [LARGE SCALE GENOMIC DNA]</scope>
    <source>
        <strain evidence="7 8">PG-01</strain>
    </source>
</reference>
<comment type="similarity">
    <text evidence="1">Belongs to the sulfatase family.</text>
</comment>
<feature type="chain" id="PRO_5001937406" evidence="5">
    <location>
        <begin position="24"/>
        <end position="623"/>
    </location>
</feature>
<evidence type="ECO:0000256" key="1">
    <source>
        <dbReference type="ARBA" id="ARBA00008779"/>
    </source>
</evidence>
<evidence type="ECO:0000256" key="4">
    <source>
        <dbReference type="ARBA" id="ARBA00022837"/>
    </source>
</evidence>
<dbReference type="InterPro" id="IPR050738">
    <property type="entry name" value="Sulfatase"/>
</dbReference>
<keyword evidence="2" id="KW-0479">Metal-binding</keyword>
<dbReference type="GO" id="GO:0046872">
    <property type="term" value="F:metal ion binding"/>
    <property type="evidence" value="ECO:0007669"/>
    <property type="project" value="UniProtKB-KW"/>
</dbReference>
<keyword evidence="3" id="KW-0378">Hydrolase</keyword>
<dbReference type="RefSeq" id="WP_045466549.1">
    <property type="nucleotide sequence ID" value="NZ_BBLT01000008.1"/>
</dbReference>
<proteinExistence type="inferred from homology"/>
<evidence type="ECO:0000256" key="3">
    <source>
        <dbReference type="ARBA" id="ARBA00022801"/>
    </source>
</evidence>
<dbReference type="CDD" id="cd16025">
    <property type="entry name" value="PAS_like"/>
    <property type="match status" value="1"/>
</dbReference>
<dbReference type="InterPro" id="IPR000917">
    <property type="entry name" value="Sulfatase_N"/>
</dbReference>
<comment type="caution">
    <text evidence="7">The sequence shown here is derived from an EMBL/GenBank/DDBJ whole genome shotgun (WGS) entry which is preliminary data.</text>
</comment>
<accession>A0A098LJD9</accession>
<evidence type="ECO:0000256" key="2">
    <source>
        <dbReference type="ARBA" id="ARBA00022723"/>
    </source>
</evidence>
<feature type="signal peptide" evidence="5">
    <location>
        <begin position="1"/>
        <end position="23"/>
    </location>
</feature>
<dbReference type="eggNOG" id="COG3119">
    <property type="taxonomic scope" value="Bacteria"/>
</dbReference>
<gene>
    <name evidence="7" type="ORF">MYP_3747</name>
</gene>
<name>A0A098LJD9_9BACT</name>
<dbReference type="SUPFAM" id="SSF53649">
    <property type="entry name" value="Alkaline phosphatase-like"/>
    <property type="match status" value="1"/>
</dbReference>
<dbReference type="InterPro" id="IPR017850">
    <property type="entry name" value="Alkaline_phosphatase_core_sf"/>
</dbReference>
<dbReference type="InterPro" id="IPR024607">
    <property type="entry name" value="Sulfatase_CS"/>
</dbReference>
<keyword evidence="5" id="KW-0732">Signal</keyword>
<evidence type="ECO:0000259" key="6">
    <source>
        <dbReference type="Pfam" id="PF00884"/>
    </source>
</evidence>
<dbReference type="Proteomes" id="UP000030185">
    <property type="component" value="Unassembled WGS sequence"/>
</dbReference>
<dbReference type="OrthoDB" id="9764377at2"/>
<dbReference type="EMBL" id="BBLT01000008">
    <property type="protein sequence ID" value="GAL86517.1"/>
    <property type="molecule type" value="Genomic_DNA"/>
</dbReference>
<feature type="domain" description="Sulfatase N-terminal" evidence="6">
    <location>
        <begin position="58"/>
        <end position="473"/>
    </location>
</feature>
<protein>
    <submittedName>
        <fullName evidence="7">Sulfatase</fullName>
    </submittedName>
</protein>
<evidence type="ECO:0000256" key="5">
    <source>
        <dbReference type="SAM" id="SignalP"/>
    </source>
</evidence>
<dbReference type="Pfam" id="PF00884">
    <property type="entry name" value="Sulfatase"/>
    <property type="match status" value="1"/>
</dbReference>
<keyword evidence="4" id="KW-0106">Calcium</keyword>
<dbReference type="PROSITE" id="PS00523">
    <property type="entry name" value="SULFATASE_1"/>
    <property type="match status" value="1"/>
</dbReference>
<dbReference type="PANTHER" id="PTHR42693">
    <property type="entry name" value="ARYLSULFATASE FAMILY MEMBER"/>
    <property type="match status" value="1"/>
</dbReference>
<dbReference type="AlphaFoldDB" id="A0A098LJD9"/>
<sequence>MKHINQLSATLFLAATTITSAFAQEQKIGEGKISISWQESQPSYKTIYGGKKAPAGAPNVIWILLDDVGFGAASVFGGLVNTPNLDSLANNGLRYTNFHTTGICSPTRAALLTGRNSHSAHMGLFPSASVRADYPGYDGKIPSEKATIAEVLNENGYATFQLGKWHLTPDEETTDAGPFTRWPSGKGFDHNFGFLGGATDQYKPDLVEDNEHIKPDGTHLNKLLADKAITYITRLKSKAPDKPFFIYLAPGATHAPHQVEKEWSDKYKGKFDEGWDAYREKVLANQKKKGIIPANAQLPARNPLIKAWKDLPVEERKLFARFFEVYAGFLEYTDYEIGRVLTFLKETGQLENTAVFVSIGDNGASKEGTEYGVTNKSVAFGREKMTREEYRKHILSEYDKIGTKDVITSANYPLGWAQATNTPFKHWKQDAFSEGGTRNPLIVFYPRGIKERGIRNQYAHIIDIYPTTIKLIGLNFPEKVKNYVQAPLEGFELNYSFSNPNAPSTHTQQYYTIAGSRAIYKDGWKAAAAHRPDYIDFAFFEGERKTIVSDPSKDVWELYNLNEDFNERNNLAAKYPEKLNELKELYDNEARKYNVYPLIDWDYAGRIRMQQNAVVNDANIEKK</sequence>
<dbReference type="Gene3D" id="3.30.1120.10">
    <property type="match status" value="1"/>
</dbReference>
<dbReference type="GO" id="GO:0016787">
    <property type="term" value="F:hydrolase activity"/>
    <property type="evidence" value="ECO:0007669"/>
    <property type="project" value="UniProtKB-KW"/>
</dbReference>
<dbReference type="STRING" id="153721.MYP_3747"/>
<dbReference type="PANTHER" id="PTHR42693:SF43">
    <property type="entry name" value="BLL2667 PROTEIN"/>
    <property type="match status" value="1"/>
</dbReference>
<evidence type="ECO:0000313" key="7">
    <source>
        <dbReference type="EMBL" id="GAL86517.1"/>
    </source>
</evidence>
<keyword evidence="8" id="KW-1185">Reference proteome</keyword>
<dbReference type="Gene3D" id="3.40.720.10">
    <property type="entry name" value="Alkaline Phosphatase, subunit A"/>
    <property type="match status" value="1"/>
</dbReference>
<evidence type="ECO:0000313" key="8">
    <source>
        <dbReference type="Proteomes" id="UP000030185"/>
    </source>
</evidence>